<name>A0ABS5EKF1_9PROT</name>
<keyword evidence="3" id="KW-1185">Reference proteome</keyword>
<dbReference type="RefSeq" id="WP_211870175.1">
    <property type="nucleotide sequence ID" value="NZ_JAAEDI010000019.1"/>
</dbReference>
<keyword evidence="1" id="KW-1133">Transmembrane helix</keyword>
<comment type="caution">
    <text evidence="2">The sequence shown here is derived from an EMBL/GenBank/DDBJ whole genome shotgun (WGS) entry which is preliminary data.</text>
</comment>
<keyword evidence="1" id="KW-0472">Membrane</keyword>
<evidence type="ECO:0000313" key="3">
    <source>
        <dbReference type="Proteomes" id="UP000698752"/>
    </source>
</evidence>
<gene>
    <name evidence="2" type="ORF">GXW78_17680</name>
</gene>
<evidence type="ECO:0000256" key="1">
    <source>
        <dbReference type="SAM" id="Phobius"/>
    </source>
</evidence>
<reference evidence="3" key="1">
    <citation type="journal article" date="2021" name="Syst. Appl. Microbiol.">
        <title>Roseomonas hellenica sp. nov., isolated from roots of wild-growing Alkanna tinctoria.</title>
        <authorList>
            <person name="Rat A."/>
            <person name="Naranjo H.D."/>
            <person name="Lebbe L."/>
            <person name="Cnockaert M."/>
            <person name="Krigas N."/>
            <person name="Grigoriadou K."/>
            <person name="Maloupa E."/>
            <person name="Willems A."/>
        </authorList>
    </citation>
    <scope>NUCLEOTIDE SEQUENCE [LARGE SCALE GENOMIC DNA]</scope>
    <source>
        <strain evidence="3">LMG 31159</strain>
    </source>
</reference>
<evidence type="ECO:0000313" key="2">
    <source>
        <dbReference type="EMBL" id="MBR0651505.1"/>
    </source>
</evidence>
<keyword evidence="1" id="KW-0812">Transmembrane</keyword>
<organism evidence="2 3">
    <name type="scientific">Neoroseomonas terrae</name>
    <dbReference type="NCBI Taxonomy" id="424799"/>
    <lineage>
        <taxon>Bacteria</taxon>
        <taxon>Pseudomonadati</taxon>
        <taxon>Pseudomonadota</taxon>
        <taxon>Alphaproteobacteria</taxon>
        <taxon>Acetobacterales</taxon>
        <taxon>Acetobacteraceae</taxon>
        <taxon>Neoroseomonas</taxon>
    </lineage>
</organism>
<dbReference type="Proteomes" id="UP000698752">
    <property type="component" value="Unassembled WGS sequence"/>
</dbReference>
<accession>A0ABS5EKF1</accession>
<dbReference type="EMBL" id="JAAEDI010000019">
    <property type="protein sequence ID" value="MBR0651505.1"/>
    <property type="molecule type" value="Genomic_DNA"/>
</dbReference>
<protein>
    <recommendedName>
        <fullName evidence="4">TPM domain-containing protein</fullName>
    </recommendedName>
</protein>
<feature type="transmembrane region" description="Helical" evidence="1">
    <location>
        <begin position="183"/>
        <end position="205"/>
    </location>
</feature>
<evidence type="ECO:0008006" key="4">
    <source>
        <dbReference type="Google" id="ProtNLM"/>
    </source>
</evidence>
<feature type="transmembrane region" description="Helical" evidence="1">
    <location>
        <begin position="148"/>
        <end position="171"/>
    </location>
</feature>
<proteinExistence type="predicted"/>
<sequence>MSSAMGHLAPGEGTEEDLITWRVPPGSCPSFALDTTMALRRHGVRGERVVVVLLKDAIGLLGNEGRDSMIPLARVVGLRVGVLHVQRRDEPQLRLFLRDPAETFLLRPLPDASDAVAKGFGYAGFVRGLAARLAACGRQDGIATGSGWGWAILSCAVAGGMAATMITVCLVTMLSPEQGGDRWIAPLVTGGLAIWLSWLAFRWWAAHWPRRIRRMADLERGLPRP</sequence>